<dbReference type="GO" id="GO:0016887">
    <property type="term" value="F:ATP hydrolysis activity"/>
    <property type="evidence" value="ECO:0007669"/>
    <property type="project" value="InterPro"/>
</dbReference>
<dbReference type="GO" id="GO:1903806">
    <property type="term" value="P:L-isoleucine import across plasma membrane"/>
    <property type="evidence" value="ECO:0007669"/>
    <property type="project" value="TreeGrafter"/>
</dbReference>
<dbReference type="SUPFAM" id="SSF52540">
    <property type="entry name" value="P-loop containing nucleoside triphosphate hydrolases"/>
    <property type="match status" value="1"/>
</dbReference>
<keyword evidence="6" id="KW-1185">Reference proteome</keyword>
<dbReference type="GO" id="GO:1903805">
    <property type="term" value="P:L-valine import across plasma membrane"/>
    <property type="evidence" value="ECO:0007669"/>
    <property type="project" value="TreeGrafter"/>
</dbReference>
<dbReference type="RefSeq" id="WP_094365033.1">
    <property type="nucleotide sequence ID" value="NZ_NMVQ01000044.1"/>
</dbReference>
<dbReference type="GO" id="GO:0042941">
    <property type="term" value="P:D-alanine transmembrane transport"/>
    <property type="evidence" value="ECO:0007669"/>
    <property type="project" value="TreeGrafter"/>
</dbReference>
<keyword evidence="1" id="KW-0813">Transport</keyword>
<dbReference type="GO" id="GO:0015188">
    <property type="term" value="F:L-isoleucine transmembrane transporter activity"/>
    <property type="evidence" value="ECO:0007669"/>
    <property type="project" value="TreeGrafter"/>
</dbReference>
<dbReference type="AlphaFoldDB" id="A0A255GRD5"/>
<sequence length="268" mass="28957">MLEVQGLTRSFGGVRACDDVSLTFAGGATTAVVGPNGAGKSTLVQLLSGVLRPESGRISLADRDLTRLSPDRRFALGIARTFQTARVFPGLTVWDSVMIGAYHGARYQHRGLGAVGGWSDIASSVFRLPGGRRLHRHAEEICAETLALFGDRLLPRRNQLAYSLSYANRRRLEIARVLASRPRVLLLDEPTAGMNPTETAELAQILAGLRSQHLTMVFVEHKMNVVRDLSDRVVVMDAGRVIADGTPDQALSDPLVIEAYLGTSGKGN</sequence>
<dbReference type="Proteomes" id="UP000216311">
    <property type="component" value="Unassembled WGS sequence"/>
</dbReference>
<dbReference type="InterPro" id="IPR051120">
    <property type="entry name" value="ABC_AA/LPS_Transport"/>
</dbReference>
<feature type="domain" description="ABC transporter" evidence="4">
    <location>
        <begin position="2"/>
        <end position="263"/>
    </location>
</feature>
<dbReference type="EMBL" id="NMVQ01000044">
    <property type="protein sequence ID" value="OYO18365.1"/>
    <property type="molecule type" value="Genomic_DNA"/>
</dbReference>
<reference evidence="5 6" key="1">
    <citation type="submission" date="2017-07" db="EMBL/GenBank/DDBJ databases">
        <title>Draft whole genome sequences of clinical Proprionibacteriaceae strains.</title>
        <authorList>
            <person name="Bernier A.-M."/>
            <person name="Bernard K."/>
            <person name="Domingo M.-C."/>
        </authorList>
    </citation>
    <scope>NUCLEOTIDE SEQUENCE [LARGE SCALE GENOMIC DNA]</scope>
    <source>
        <strain evidence="5 6">NML 130396</strain>
    </source>
</reference>
<dbReference type="Pfam" id="PF12399">
    <property type="entry name" value="BCA_ABC_TP_C"/>
    <property type="match status" value="1"/>
</dbReference>
<dbReference type="GO" id="GO:0005886">
    <property type="term" value="C:plasma membrane"/>
    <property type="evidence" value="ECO:0007669"/>
    <property type="project" value="TreeGrafter"/>
</dbReference>
<dbReference type="GO" id="GO:0005524">
    <property type="term" value="F:ATP binding"/>
    <property type="evidence" value="ECO:0007669"/>
    <property type="project" value="UniProtKB-KW"/>
</dbReference>
<evidence type="ECO:0000256" key="1">
    <source>
        <dbReference type="ARBA" id="ARBA00022448"/>
    </source>
</evidence>
<dbReference type="CDD" id="cd03219">
    <property type="entry name" value="ABC_Mj1267_LivG_branched"/>
    <property type="match status" value="1"/>
</dbReference>
<dbReference type="GO" id="GO:0005304">
    <property type="term" value="F:L-valine transmembrane transporter activity"/>
    <property type="evidence" value="ECO:0007669"/>
    <property type="project" value="TreeGrafter"/>
</dbReference>
<name>A0A255GRD5_9ACTN</name>
<dbReference type="InterPro" id="IPR032823">
    <property type="entry name" value="BCA_ABC_TP_C"/>
</dbReference>
<dbReference type="SMART" id="SM00382">
    <property type="entry name" value="AAA"/>
    <property type="match status" value="1"/>
</dbReference>
<gene>
    <name evidence="5" type="ORF">CGZ93_15350</name>
</gene>
<dbReference type="GO" id="GO:0015808">
    <property type="term" value="P:L-alanine transport"/>
    <property type="evidence" value="ECO:0007669"/>
    <property type="project" value="TreeGrafter"/>
</dbReference>
<proteinExistence type="predicted"/>
<dbReference type="InterPro" id="IPR027417">
    <property type="entry name" value="P-loop_NTPase"/>
</dbReference>
<comment type="caution">
    <text evidence="5">The sequence shown here is derived from an EMBL/GenBank/DDBJ whole genome shotgun (WGS) entry which is preliminary data.</text>
</comment>
<organism evidence="5 6">
    <name type="scientific">Enemella dayhoffiae</name>
    <dbReference type="NCBI Taxonomy" id="2016507"/>
    <lineage>
        <taxon>Bacteria</taxon>
        <taxon>Bacillati</taxon>
        <taxon>Actinomycetota</taxon>
        <taxon>Actinomycetes</taxon>
        <taxon>Propionibacteriales</taxon>
        <taxon>Propionibacteriaceae</taxon>
        <taxon>Enemella</taxon>
    </lineage>
</organism>
<evidence type="ECO:0000256" key="3">
    <source>
        <dbReference type="ARBA" id="ARBA00022840"/>
    </source>
</evidence>
<protein>
    <submittedName>
        <fullName evidence="5">ABC transporter ATP-binding protein</fullName>
    </submittedName>
</protein>
<keyword evidence="2" id="KW-0547">Nucleotide-binding</keyword>
<dbReference type="Gene3D" id="3.40.50.300">
    <property type="entry name" value="P-loop containing nucleotide triphosphate hydrolases"/>
    <property type="match status" value="1"/>
</dbReference>
<dbReference type="PANTHER" id="PTHR45772">
    <property type="entry name" value="CONSERVED COMPONENT OF ABC TRANSPORTER FOR NATURAL AMINO ACIDS-RELATED"/>
    <property type="match status" value="1"/>
</dbReference>
<dbReference type="GO" id="GO:0015192">
    <property type="term" value="F:L-phenylalanine transmembrane transporter activity"/>
    <property type="evidence" value="ECO:0007669"/>
    <property type="project" value="TreeGrafter"/>
</dbReference>
<dbReference type="InterPro" id="IPR003439">
    <property type="entry name" value="ABC_transporter-like_ATP-bd"/>
</dbReference>
<evidence type="ECO:0000259" key="4">
    <source>
        <dbReference type="PROSITE" id="PS50893"/>
    </source>
</evidence>
<evidence type="ECO:0000313" key="6">
    <source>
        <dbReference type="Proteomes" id="UP000216311"/>
    </source>
</evidence>
<evidence type="ECO:0000256" key="2">
    <source>
        <dbReference type="ARBA" id="ARBA00022741"/>
    </source>
</evidence>
<accession>A0A255GRD5</accession>
<dbReference type="InterPro" id="IPR003593">
    <property type="entry name" value="AAA+_ATPase"/>
</dbReference>
<keyword evidence="3 5" id="KW-0067">ATP-binding</keyword>
<dbReference type="PROSITE" id="PS50893">
    <property type="entry name" value="ABC_TRANSPORTER_2"/>
    <property type="match status" value="1"/>
</dbReference>
<dbReference type="Pfam" id="PF00005">
    <property type="entry name" value="ABC_tran"/>
    <property type="match status" value="1"/>
</dbReference>
<dbReference type="PANTHER" id="PTHR45772:SF7">
    <property type="entry name" value="AMINO ACID ABC TRANSPORTER ATP-BINDING PROTEIN"/>
    <property type="match status" value="1"/>
</dbReference>
<evidence type="ECO:0000313" key="5">
    <source>
        <dbReference type="EMBL" id="OYO18365.1"/>
    </source>
</evidence>
<dbReference type="OrthoDB" id="9805514at2"/>